<dbReference type="PANTHER" id="PTHR38690">
    <property type="entry name" value="PROTEASE-RELATED"/>
    <property type="match status" value="1"/>
</dbReference>
<feature type="domain" description="YhdP central" evidence="2">
    <location>
        <begin position="35"/>
        <end position="836"/>
    </location>
</feature>
<evidence type="ECO:0000259" key="2">
    <source>
        <dbReference type="Pfam" id="PF13116"/>
    </source>
</evidence>
<feature type="region of interest" description="Disordered" evidence="1">
    <location>
        <begin position="834"/>
        <end position="867"/>
    </location>
</feature>
<feature type="compositionally biased region" description="Basic residues" evidence="1">
    <location>
        <begin position="24"/>
        <end position="38"/>
    </location>
</feature>
<evidence type="ECO:0000256" key="1">
    <source>
        <dbReference type="SAM" id="MobiDB-lite"/>
    </source>
</evidence>
<gene>
    <name evidence="3" type="ORF">IPJ48_09465</name>
</gene>
<dbReference type="InterPro" id="IPR011836">
    <property type="entry name" value="YhdP"/>
</dbReference>
<protein>
    <submittedName>
        <fullName evidence="3">TIGR02099 family protein</fullName>
    </submittedName>
</protein>
<dbReference type="NCBIfam" id="TIGR02099">
    <property type="entry name" value="YhdP family protein"/>
    <property type="match status" value="1"/>
</dbReference>
<dbReference type="Proteomes" id="UP000886602">
    <property type="component" value="Unassembled WGS sequence"/>
</dbReference>
<organism evidence="3 4">
    <name type="scientific">Candidatus Propionivibrio dominans</name>
    <dbReference type="NCBI Taxonomy" id="2954373"/>
    <lineage>
        <taxon>Bacteria</taxon>
        <taxon>Pseudomonadati</taxon>
        <taxon>Pseudomonadota</taxon>
        <taxon>Betaproteobacteria</taxon>
        <taxon>Rhodocyclales</taxon>
        <taxon>Rhodocyclaceae</taxon>
        <taxon>Propionivibrio</taxon>
    </lineage>
</organism>
<dbReference type="Pfam" id="PF13116">
    <property type="entry name" value="YhdP"/>
    <property type="match status" value="1"/>
</dbReference>
<evidence type="ECO:0000313" key="3">
    <source>
        <dbReference type="EMBL" id="MBK7423298.1"/>
    </source>
</evidence>
<dbReference type="AlphaFoldDB" id="A0A9D7FCE0"/>
<accession>A0A9D7FCE0</accession>
<dbReference type="EMBL" id="JADJNC010000013">
    <property type="protein sequence ID" value="MBK7423298.1"/>
    <property type="molecule type" value="Genomic_DNA"/>
</dbReference>
<name>A0A9D7FCE0_9RHOO</name>
<sequence>MRRPGGKSVRACSTSSCLESSSPRRTRPVRRGKLPQHGRRAGEIDLSAALTRADARAVWRYMPHAIGEGARFWLRDSLLAGNASEAKLMLKGKLDDFPFLDKSKGQFLVTVKARDVALDYGQGWPKIEGIHGDLRFEGNGMIVEAQRGSILGAQLSNTRVEIPDFDAPISTLIVKGRAEGPTSEFLKFIELSPVAGRIDHFTEDMRASGNGHLDLGLVIPLDEAKLGDSKIDGTYKFVNNEVTIDAALPPLKQVNGSVQFSGNDLQVPEINATLLGGALRIKGGSQKDGRVLITANGSLNIEQLRKQFASPLLANLSGASPYRGEVRINKRNADLVIDSTLVGLASAFPEPFNKEAGESMPLRLEKKLLPGMPVVRGEKSEKVEKADKADPTVRDQLSATLGSVMSMQLIRRKQAAGFVPERGAIAVGRPLQLPERGVNFGLTARRIDLDYWRRIYRSAGAVAAPDAAPPAVVPSGAAPTAAAPAAASAPASPFLDSINIKTADLILLGHHFNDVDLTAVPAPAQLKISLNSRQANGELVWESAGSGKVTARFKQWALDSASVPTESNAGEALKELPELDIVVDDFSLGVRRFGRLEVQARNAGGVWHLNSIQASNPYGNLSGSGQWQIAGGKSRTQLDFRINSSDVGKLLDRLGYPGTVRAGTAQMEGKIGWNDTPTALDFGSLSGELNLEAGKGQFVKLDPGAAGKLLGLISLQGLTRRITFDFNDVFNEGFAFDSIAGKVAMQNGVMRTDRLQIDGPSARVLMRGEVDLANETQRLKINVQPELGGTAALGVALINPVAGVATWLAHKALQNPLNHMFGFDYLITGKWDDPKVEKLSGNEPSVPAPQLPTIANPAGAAHDSSQK</sequence>
<evidence type="ECO:0000313" key="4">
    <source>
        <dbReference type="Proteomes" id="UP000886602"/>
    </source>
</evidence>
<proteinExistence type="predicted"/>
<reference evidence="3" key="1">
    <citation type="submission" date="2020-10" db="EMBL/GenBank/DDBJ databases">
        <title>Connecting structure to function with the recovery of over 1000 high-quality activated sludge metagenome-assembled genomes encoding full-length rRNA genes using long-read sequencing.</title>
        <authorList>
            <person name="Singleton C.M."/>
            <person name="Petriglieri F."/>
            <person name="Kristensen J.M."/>
            <person name="Kirkegaard R.H."/>
            <person name="Michaelsen T.Y."/>
            <person name="Andersen M.H."/>
            <person name="Karst S.M."/>
            <person name="Dueholm M.S."/>
            <person name="Nielsen P.H."/>
            <person name="Albertsen M."/>
        </authorList>
    </citation>
    <scope>NUCLEOTIDE SEQUENCE</scope>
    <source>
        <strain evidence="3">EsbW_18-Q3-R4-48_MAXAC.044</strain>
    </source>
</reference>
<comment type="caution">
    <text evidence="3">The sequence shown here is derived from an EMBL/GenBank/DDBJ whole genome shotgun (WGS) entry which is preliminary data.</text>
</comment>
<dbReference type="InterPro" id="IPR025263">
    <property type="entry name" value="YhdP_central"/>
</dbReference>
<feature type="region of interest" description="Disordered" evidence="1">
    <location>
        <begin position="1"/>
        <end position="38"/>
    </location>
</feature>
<feature type="compositionally biased region" description="Low complexity" evidence="1">
    <location>
        <begin position="13"/>
        <end position="23"/>
    </location>
</feature>
<dbReference type="PANTHER" id="PTHR38690:SF1">
    <property type="entry name" value="PROTEASE"/>
    <property type="match status" value="1"/>
</dbReference>